<feature type="compositionally biased region" description="Basic and acidic residues" evidence="4">
    <location>
        <begin position="524"/>
        <end position="536"/>
    </location>
</feature>
<dbReference type="OMA" id="QCIMRNA"/>
<comment type="caution">
    <text evidence="7">The sequence shown here is derived from an EMBL/GenBank/DDBJ whole genome shotgun (WGS) entry which is preliminary data.</text>
</comment>
<evidence type="ECO:0000256" key="2">
    <source>
        <dbReference type="ARBA" id="ARBA00023130"/>
    </source>
</evidence>
<evidence type="ECO:0000256" key="1">
    <source>
        <dbReference type="ARBA" id="ARBA00022859"/>
    </source>
</evidence>
<dbReference type="InterPro" id="IPR007110">
    <property type="entry name" value="Ig-like_dom"/>
</dbReference>
<evidence type="ECO:0000313" key="8">
    <source>
        <dbReference type="Proteomes" id="UP000287033"/>
    </source>
</evidence>
<dbReference type="GO" id="GO:0005576">
    <property type="term" value="C:extracellular region"/>
    <property type="evidence" value="ECO:0007669"/>
    <property type="project" value="UniProtKB-ARBA"/>
</dbReference>
<keyword evidence="3" id="KW-1280">Immunoglobulin</keyword>
<evidence type="ECO:0000256" key="3">
    <source>
        <dbReference type="ARBA" id="ARBA00043265"/>
    </source>
</evidence>
<dbReference type="CDD" id="cd00099">
    <property type="entry name" value="IgV"/>
    <property type="match status" value="4"/>
</dbReference>
<dbReference type="Proteomes" id="UP000287033">
    <property type="component" value="Unassembled WGS sequence"/>
</dbReference>
<organism evidence="7 8">
    <name type="scientific">Chiloscyllium punctatum</name>
    <name type="common">Brownbanded bambooshark</name>
    <name type="synonym">Hemiscyllium punctatum</name>
    <dbReference type="NCBI Taxonomy" id="137246"/>
    <lineage>
        <taxon>Eukaryota</taxon>
        <taxon>Metazoa</taxon>
        <taxon>Chordata</taxon>
        <taxon>Craniata</taxon>
        <taxon>Vertebrata</taxon>
        <taxon>Chondrichthyes</taxon>
        <taxon>Elasmobranchii</taxon>
        <taxon>Galeomorphii</taxon>
        <taxon>Galeoidea</taxon>
        <taxon>Orectolobiformes</taxon>
        <taxon>Hemiscylliidae</taxon>
        <taxon>Chiloscyllium</taxon>
    </lineage>
</organism>
<proteinExistence type="predicted"/>
<feature type="chain" id="PRO_5019266507" description="Ig-like domain-containing protein" evidence="5">
    <location>
        <begin position="19"/>
        <end position="536"/>
    </location>
</feature>
<feature type="signal peptide" evidence="5">
    <location>
        <begin position="1"/>
        <end position="18"/>
    </location>
</feature>
<dbReference type="Gene3D" id="2.60.40.10">
    <property type="entry name" value="Immunoglobulins"/>
    <property type="match status" value="4"/>
</dbReference>
<keyword evidence="8" id="KW-1185">Reference proteome</keyword>
<keyword evidence="1" id="KW-0391">Immunity</keyword>
<feature type="region of interest" description="Disordered" evidence="4">
    <location>
        <begin position="506"/>
        <end position="536"/>
    </location>
</feature>
<name>A0A401RIF4_CHIPU</name>
<feature type="compositionally biased region" description="Polar residues" evidence="4">
    <location>
        <begin position="509"/>
        <end position="523"/>
    </location>
</feature>
<dbReference type="GO" id="GO:0002250">
    <property type="term" value="P:adaptive immune response"/>
    <property type="evidence" value="ECO:0007669"/>
    <property type="project" value="UniProtKB-KW"/>
</dbReference>
<dbReference type="EMBL" id="BEZZ01001358">
    <property type="protein sequence ID" value="GCC17900.1"/>
    <property type="molecule type" value="Genomic_DNA"/>
</dbReference>
<keyword evidence="2" id="KW-1064">Adaptive immunity</keyword>
<dbReference type="PANTHER" id="PTHR23266">
    <property type="entry name" value="IMMUNOGLOBULIN HEAVY CHAIN"/>
    <property type="match status" value="1"/>
</dbReference>
<dbReference type="PROSITE" id="PS50835">
    <property type="entry name" value="IG_LIKE"/>
    <property type="match status" value="4"/>
</dbReference>
<feature type="domain" description="Ig-like" evidence="6">
    <location>
        <begin position="252"/>
        <end position="348"/>
    </location>
</feature>
<dbReference type="GO" id="GO:0019814">
    <property type="term" value="C:immunoglobulin complex"/>
    <property type="evidence" value="ECO:0007669"/>
    <property type="project" value="UniProtKB-KW"/>
</dbReference>
<dbReference type="InterPro" id="IPR003598">
    <property type="entry name" value="Ig_sub2"/>
</dbReference>
<protein>
    <recommendedName>
        <fullName evidence="6">Ig-like domain-containing protein</fullName>
    </recommendedName>
</protein>
<evidence type="ECO:0000313" key="7">
    <source>
        <dbReference type="EMBL" id="GCC17900.1"/>
    </source>
</evidence>
<sequence>MISGTLLAVILSLCVTFGANVSVLLQSPNLERVTKGHTARLQCTMRNAAVTHIDVHWYRLERQIKVVWILTYDVRNITQRYPGFTERFQPSRDPSSNSFILTISNVRPRDTGVYYCMVSDNVPGTGSQLIVDIANPVVLLQSPSLKHVTRGHTAQLQCIMRNAAVKHTTVKWDKQKPGSHYVRILTHGKDGSTQWSPGFTERFQPSRDSSSNSFILTITNVQPNDTAVYYCSVRGSIYGRGSRIIVNRANPPVLLQSPSLEWVTEGQTAHLQCIMRNASVTDTTVKWYHQKTGCCKVQILTHSKYGSTQWSPGFSERIQSSRDPSNNSFILTITNVQPTDAGVYYCSVWRKIYGRGSQLNIISVNPPVLLQSPSLECVTEGHSAQLQCTMRNASVTHTDVHWDRERPGNNTEWVLTHDVRNITQWSPGFTERFQSTRDPSSNSFILTITNVQPNDAGVYYCKVWEDISGNGTRLTVMGSVLNPAVVQFPTVQSVREGQTVRMTVHHQEQQTARSDQSLVTTVPQEKKRQDDDSFQK</sequence>
<dbReference type="InterPro" id="IPR050199">
    <property type="entry name" value="IgHV"/>
</dbReference>
<dbReference type="SMART" id="SM00406">
    <property type="entry name" value="IGv"/>
    <property type="match status" value="4"/>
</dbReference>
<gene>
    <name evidence="7" type="ORF">chiPu_0017723</name>
</gene>
<reference evidence="7 8" key="1">
    <citation type="journal article" date="2018" name="Nat. Ecol. Evol.">
        <title>Shark genomes provide insights into elasmobranch evolution and the origin of vertebrates.</title>
        <authorList>
            <person name="Hara Y"/>
            <person name="Yamaguchi K"/>
            <person name="Onimaru K"/>
            <person name="Kadota M"/>
            <person name="Koyanagi M"/>
            <person name="Keeley SD"/>
            <person name="Tatsumi K"/>
            <person name="Tanaka K"/>
            <person name="Motone F"/>
            <person name="Kageyama Y"/>
            <person name="Nozu R"/>
            <person name="Adachi N"/>
            <person name="Nishimura O"/>
            <person name="Nakagawa R"/>
            <person name="Tanegashima C"/>
            <person name="Kiyatake I"/>
            <person name="Matsumoto R"/>
            <person name="Murakumo K"/>
            <person name="Nishida K"/>
            <person name="Terakita A"/>
            <person name="Kuratani S"/>
            <person name="Sato K"/>
            <person name="Hyodo S Kuraku.S."/>
        </authorList>
    </citation>
    <scope>NUCLEOTIDE SEQUENCE [LARGE SCALE GENOMIC DNA]</scope>
</reference>
<dbReference type="OrthoDB" id="6370831at2759"/>
<dbReference type="AlphaFoldDB" id="A0A401RIF4"/>
<feature type="domain" description="Ig-like" evidence="6">
    <location>
        <begin position="136"/>
        <end position="247"/>
    </location>
</feature>
<keyword evidence="5" id="KW-0732">Signal</keyword>
<evidence type="ECO:0000259" key="6">
    <source>
        <dbReference type="PROSITE" id="PS50835"/>
    </source>
</evidence>
<evidence type="ECO:0000256" key="4">
    <source>
        <dbReference type="SAM" id="MobiDB-lite"/>
    </source>
</evidence>
<dbReference type="InterPro" id="IPR003599">
    <property type="entry name" value="Ig_sub"/>
</dbReference>
<feature type="domain" description="Ig-like" evidence="6">
    <location>
        <begin position="19"/>
        <end position="132"/>
    </location>
</feature>
<accession>A0A401RIF4</accession>
<dbReference type="STRING" id="137246.A0A401RIF4"/>
<dbReference type="InterPro" id="IPR013106">
    <property type="entry name" value="Ig_V-set"/>
</dbReference>
<dbReference type="SMART" id="SM00409">
    <property type="entry name" value="IG"/>
    <property type="match status" value="4"/>
</dbReference>
<dbReference type="SUPFAM" id="SSF48726">
    <property type="entry name" value="Immunoglobulin"/>
    <property type="match status" value="4"/>
</dbReference>
<dbReference type="SMART" id="SM00408">
    <property type="entry name" value="IGc2"/>
    <property type="match status" value="4"/>
</dbReference>
<dbReference type="Pfam" id="PF07686">
    <property type="entry name" value="V-set"/>
    <property type="match status" value="4"/>
</dbReference>
<dbReference type="InterPro" id="IPR013783">
    <property type="entry name" value="Ig-like_fold"/>
</dbReference>
<dbReference type="InterPro" id="IPR036179">
    <property type="entry name" value="Ig-like_dom_sf"/>
</dbReference>
<evidence type="ECO:0000256" key="5">
    <source>
        <dbReference type="SAM" id="SignalP"/>
    </source>
</evidence>
<feature type="domain" description="Ig-like" evidence="6">
    <location>
        <begin position="367"/>
        <end position="477"/>
    </location>
</feature>